<accession>A0ABP8AXG1</accession>
<name>A0ABP8AXG1_9MICO</name>
<evidence type="ECO:0008006" key="3">
    <source>
        <dbReference type="Google" id="ProtNLM"/>
    </source>
</evidence>
<organism evidence="1 2">
    <name type="scientific">Gryllotalpicola kribbensis</name>
    <dbReference type="NCBI Taxonomy" id="993084"/>
    <lineage>
        <taxon>Bacteria</taxon>
        <taxon>Bacillati</taxon>
        <taxon>Actinomycetota</taxon>
        <taxon>Actinomycetes</taxon>
        <taxon>Micrococcales</taxon>
        <taxon>Microbacteriaceae</taxon>
        <taxon>Gryllotalpicola</taxon>
    </lineage>
</organism>
<comment type="caution">
    <text evidence="1">The sequence shown here is derived from an EMBL/GenBank/DDBJ whole genome shotgun (WGS) entry which is preliminary data.</text>
</comment>
<dbReference type="RefSeq" id="WP_344777555.1">
    <property type="nucleotide sequence ID" value="NZ_BAABBX010000016.1"/>
</dbReference>
<dbReference type="Proteomes" id="UP001500213">
    <property type="component" value="Unassembled WGS sequence"/>
</dbReference>
<proteinExistence type="predicted"/>
<evidence type="ECO:0000313" key="1">
    <source>
        <dbReference type="EMBL" id="GAA4192875.1"/>
    </source>
</evidence>
<keyword evidence="2" id="KW-1185">Reference proteome</keyword>
<reference evidence="2" key="1">
    <citation type="journal article" date="2019" name="Int. J. Syst. Evol. Microbiol.">
        <title>The Global Catalogue of Microorganisms (GCM) 10K type strain sequencing project: providing services to taxonomists for standard genome sequencing and annotation.</title>
        <authorList>
            <consortium name="The Broad Institute Genomics Platform"/>
            <consortium name="The Broad Institute Genome Sequencing Center for Infectious Disease"/>
            <person name="Wu L."/>
            <person name="Ma J."/>
        </authorList>
    </citation>
    <scope>NUCLEOTIDE SEQUENCE [LARGE SCALE GENOMIC DNA]</scope>
    <source>
        <strain evidence="2">JCM 17593</strain>
    </source>
</reference>
<protein>
    <recommendedName>
        <fullName evidence="3">DUF222 domain-containing protein</fullName>
    </recommendedName>
</protein>
<sequence>MDETTDSRAAEAAREAGLDRAHEALRAQARAEAQVLASILQVVENALAHPEIEVPLGITGEKALNHAERSAILGLSLELALSQDQIRSRLTEARILSRLLPQTWCRVRGFVSFSGGNVDPVSNPTTRADLWAPRHP</sequence>
<evidence type="ECO:0000313" key="2">
    <source>
        <dbReference type="Proteomes" id="UP001500213"/>
    </source>
</evidence>
<gene>
    <name evidence="1" type="ORF">GCM10022288_25820</name>
</gene>
<dbReference type="EMBL" id="BAABBX010000016">
    <property type="protein sequence ID" value="GAA4192875.1"/>
    <property type="molecule type" value="Genomic_DNA"/>
</dbReference>